<reference evidence="1 2" key="1">
    <citation type="submission" date="2014-01" db="EMBL/GenBank/DDBJ databases">
        <title>Full genme sequencing of cellulolytic bacterium Gynuella sunshinyii YC6258T gen. nov., sp. nov.</title>
        <authorList>
            <person name="Khan H."/>
            <person name="Chung E.J."/>
            <person name="Chung Y.R."/>
        </authorList>
    </citation>
    <scope>NUCLEOTIDE SEQUENCE [LARGE SCALE GENOMIC DNA]</scope>
    <source>
        <strain evidence="1 2">YC6258</strain>
    </source>
</reference>
<evidence type="ECO:0000313" key="2">
    <source>
        <dbReference type="Proteomes" id="UP000032266"/>
    </source>
</evidence>
<dbReference type="AlphaFoldDB" id="A0A0C5VGU2"/>
<organism evidence="1 2">
    <name type="scientific">Gynuella sunshinyii YC6258</name>
    <dbReference type="NCBI Taxonomy" id="1445510"/>
    <lineage>
        <taxon>Bacteria</taxon>
        <taxon>Pseudomonadati</taxon>
        <taxon>Pseudomonadota</taxon>
        <taxon>Gammaproteobacteria</taxon>
        <taxon>Oceanospirillales</taxon>
        <taxon>Saccharospirillaceae</taxon>
        <taxon>Gynuella</taxon>
    </lineage>
</organism>
<proteinExistence type="predicted"/>
<dbReference type="HOGENOM" id="CLU_3290370_0_0_6"/>
<dbReference type="EMBL" id="CP007142">
    <property type="protein sequence ID" value="AJQ92593.1"/>
    <property type="molecule type" value="Genomic_DNA"/>
</dbReference>
<gene>
    <name evidence="1" type="ORF">YC6258_00543</name>
</gene>
<dbReference type="KEGG" id="gsn:YC6258_00543"/>
<sequence length="40" mass="4390">MSKSTRNTWLNISFVSLSIIWLSLMLTTTSNAGSLLTFGP</sequence>
<evidence type="ECO:0000313" key="1">
    <source>
        <dbReference type="EMBL" id="AJQ92593.1"/>
    </source>
</evidence>
<protein>
    <submittedName>
        <fullName evidence="1">Uncharacterized protein</fullName>
    </submittedName>
</protein>
<dbReference type="Proteomes" id="UP000032266">
    <property type="component" value="Chromosome"/>
</dbReference>
<name>A0A0C5VGU2_9GAMM</name>
<accession>A0A0C5VGU2</accession>
<keyword evidence="2" id="KW-1185">Reference proteome</keyword>